<dbReference type="STRING" id="1504633.A0A2T7D5U8"/>
<evidence type="ECO:0000259" key="6">
    <source>
        <dbReference type="Pfam" id="PF22466"/>
    </source>
</evidence>
<dbReference type="InterPro" id="IPR021151">
    <property type="entry name" value="GINS_A"/>
</dbReference>
<dbReference type="Proteomes" id="UP000244336">
    <property type="component" value="Chromosome 6"/>
</dbReference>
<feature type="domain" description="DNA replication complex GINS protein PSF3 N-terminal" evidence="6">
    <location>
        <begin position="133"/>
        <end position="184"/>
    </location>
</feature>
<evidence type="ECO:0000259" key="5">
    <source>
        <dbReference type="Pfam" id="PF05916"/>
    </source>
</evidence>
<name>A0A2T7D5U8_9POAL</name>
<comment type="subcellular location">
    <subcellularLocation>
        <location evidence="1">Nucleus</location>
    </subcellularLocation>
</comment>
<organism evidence="7 8">
    <name type="scientific">Panicum hallii var. hallii</name>
    <dbReference type="NCBI Taxonomy" id="1504633"/>
    <lineage>
        <taxon>Eukaryota</taxon>
        <taxon>Viridiplantae</taxon>
        <taxon>Streptophyta</taxon>
        <taxon>Embryophyta</taxon>
        <taxon>Tracheophyta</taxon>
        <taxon>Spermatophyta</taxon>
        <taxon>Magnoliopsida</taxon>
        <taxon>Liliopsida</taxon>
        <taxon>Poales</taxon>
        <taxon>Poaceae</taxon>
        <taxon>PACMAD clade</taxon>
        <taxon>Panicoideae</taxon>
        <taxon>Panicodae</taxon>
        <taxon>Paniceae</taxon>
        <taxon>Panicinae</taxon>
        <taxon>Panicum</taxon>
        <taxon>Panicum sect. Panicum</taxon>
    </lineage>
</organism>
<evidence type="ECO:0000313" key="8">
    <source>
        <dbReference type="Proteomes" id="UP000244336"/>
    </source>
</evidence>
<dbReference type="SUPFAM" id="SSF158573">
    <property type="entry name" value="GINS helical bundle-like"/>
    <property type="match status" value="1"/>
</dbReference>
<dbReference type="SUPFAM" id="SSF160059">
    <property type="entry name" value="PriA/YqbF domain"/>
    <property type="match status" value="1"/>
</dbReference>
<dbReference type="CDD" id="cd11713">
    <property type="entry name" value="GINS_A_psf3"/>
    <property type="match status" value="1"/>
</dbReference>
<dbReference type="InterPro" id="IPR010492">
    <property type="entry name" value="GINS_Psf3"/>
</dbReference>
<dbReference type="InterPro" id="IPR036224">
    <property type="entry name" value="GINS_bundle-like_dom_sf"/>
</dbReference>
<dbReference type="Gramene" id="PUZ50949">
    <property type="protein sequence ID" value="PUZ50949"/>
    <property type="gene ID" value="GQ55_6G118600"/>
</dbReference>
<dbReference type="Pfam" id="PF22466">
    <property type="entry name" value="PSF3_N"/>
    <property type="match status" value="1"/>
</dbReference>
<feature type="domain" description="GINS subunit" evidence="5">
    <location>
        <begin position="199"/>
        <end position="295"/>
    </location>
</feature>
<accession>A0A2T7D5U8</accession>
<evidence type="ECO:0000256" key="2">
    <source>
        <dbReference type="ARBA" id="ARBA00006343"/>
    </source>
</evidence>
<evidence type="ECO:0000313" key="7">
    <source>
        <dbReference type="EMBL" id="PUZ50949.1"/>
    </source>
</evidence>
<comment type="similarity">
    <text evidence="2">Belongs to the GINS3/PSF3 family.</text>
</comment>
<dbReference type="Gene3D" id="1.20.58.2050">
    <property type="match status" value="1"/>
</dbReference>
<dbReference type="PANTHER" id="PTHR22768:SF0">
    <property type="entry name" value="DNA REPLICATION COMPLEX GINS PROTEIN PSF3"/>
    <property type="match status" value="1"/>
</dbReference>
<dbReference type="AlphaFoldDB" id="A0A2T7D5U8"/>
<dbReference type="PANTHER" id="PTHR22768">
    <property type="entry name" value="DNA REPLICATION COMPLEX GINS PROTEIN PSF3"/>
    <property type="match status" value="1"/>
</dbReference>
<keyword evidence="3" id="KW-0235">DNA replication</keyword>
<evidence type="ECO:0000256" key="3">
    <source>
        <dbReference type="ARBA" id="ARBA00022705"/>
    </source>
</evidence>
<dbReference type="Pfam" id="PF05916">
    <property type="entry name" value="Sld5"/>
    <property type="match status" value="1"/>
</dbReference>
<protein>
    <submittedName>
        <fullName evidence="7">Uncharacterized protein</fullName>
    </submittedName>
</protein>
<dbReference type="GO" id="GO:0000811">
    <property type="term" value="C:GINS complex"/>
    <property type="evidence" value="ECO:0007669"/>
    <property type="project" value="TreeGrafter"/>
</dbReference>
<gene>
    <name evidence="7" type="ORF">GQ55_6G118600</name>
</gene>
<proteinExistence type="inferred from homology"/>
<dbReference type="EMBL" id="CM009754">
    <property type="protein sequence ID" value="PUZ50949.1"/>
    <property type="molecule type" value="Genomic_DNA"/>
</dbReference>
<keyword evidence="4" id="KW-0539">Nucleus</keyword>
<reference evidence="7 8" key="1">
    <citation type="submission" date="2018-04" db="EMBL/GenBank/DDBJ databases">
        <title>WGS assembly of Panicum hallii var. hallii HAL2.</title>
        <authorList>
            <person name="Lovell J."/>
            <person name="Jenkins J."/>
            <person name="Lowry D."/>
            <person name="Mamidi S."/>
            <person name="Sreedasyam A."/>
            <person name="Weng X."/>
            <person name="Barry K."/>
            <person name="Bonette J."/>
            <person name="Campitelli B."/>
            <person name="Daum C."/>
            <person name="Gordon S."/>
            <person name="Gould B."/>
            <person name="Lipzen A."/>
            <person name="MacQueen A."/>
            <person name="Palacio-Mejia J."/>
            <person name="Plott C."/>
            <person name="Shakirov E."/>
            <person name="Shu S."/>
            <person name="Yoshinaga Y."/>
            <person name="Zane M."/>
            <person name="Rokhsar D."/>
            <person name="Grimwood J."/>
            <person name="Schmutz J."/>
            <person name="Juenger T."/>
        </authorList>
    </citation>
    <scope>NUCLEOTIDE SEQUENCE [LARGE SCALE GENOMIC DNA]</scope>
    <source>
        <strain evidence="8">cv. HAL2</strain>
    </source>
</reference>
<dbReference type="OrthoDB" id="10251744at2759"/>
<dbReference type="GO" id="GO:1902975">
    <property type="term" value="P:mitotic DNA replication initiation"/>
    <property type="evidence" value="ECO:0007669"/>
    <property type="project" value="TreeGrafter"/>
</dbReference>
<keyword evidence="8" id="KW-1185">Reference proteome</keyword>
<dbReference type="InterPro" id="IPR055221">
    <property type="entry name" value="PSF3_N"/>
</dbReference>
<dbReference type="InterPro" id="IPR038437">
    <property type="entry name" value="GINS_Psf3_sf"/>
</dbReference>
<evidence type="ECO:0000256" key="1">
    <source>
        <dbReference type="ARBA" id="ARBA00004123"/>
    </source>
</evidence>
<evidence type="ECO:0000256" key="4">
    <source>
        <dbReference type="ARBA" id="ARBA00023242"/>
    </source>
</evidence>
<dbReference type="CDD" id="cd21693">
    <property type="entry name" value="GINS_B_Psf3"/>
    <property type="match status" value="1"/>
</dbReference>
<sequence>MYKIIKLNTHICFSHLFIELNLSFIYISPHLSSMLLACNKVSLRLRNISGSYRPRLGMLQLELAGSLELGSLTVLPLRAHLLPLFLKPFPSLGLCPPCSSFPGGDGWASGGAICHVFAQPLPATSILQMPGYYDTDDILMEDEPISVVFHVTANGVGLLDPGAESNCVEKGAKVELPFWLAHGLLSLEQAVSINPPPCFTQKTRKEIQADAACVDLRVRCPYFYELGCKIVPLVSDKSIGLFLRYAFTSRYKEVLSKSHSSSMMTVPKFVPRLTKEETRVFESARESMAAFKKWRAGGVRLQKASILGRKRKTKLPDGTSTP</sequence>